<keyword evidence="3" id="KW-1185">Reference proteome</keyword>
<feature type="region of interest" description="Disordered" evidence="1">
    <location>
        <begin position="193"/>
        <end position="225"/>
    </location>
</feature>
<dbReference type="WBParaSite" id="HPBE_0001665501-mRNA-1">
    <property type="protein sequence ID" value="HPBE_0001665501-mRNA-1"/>
    <property type="gene ID" value="HPBE_0001665501"/>
</dbReference>
<dbReference type="Proteomes" id="UP000050761">
    <property type="component" value="Unassembled WGS sequence"/>
</dbReference>
<proteinExistence type="predicted"/>
<evidence type="ECO:0000313" key="2">
    <source>
        <dbReference type="EMBL" id="VDP06617.1"/>
    </source>
</evidence>
<protein>
    <submittedName>
        <fullName evidence="4">DUF5605 domain-containing protein</fullName>
    </submittedName>
</protein>
<reference evidence="2 3" key="1">
    <citation type="submission" date="2018-11" db="EMBL/GenBank/DDBJ databases">
        <authorList>
            <consortium name="Pathogen Informatics"/>
        </authorList>
    </citation>
    <scope>NUCLEOTIDE SEQUENCE [LARGE SCALE GENOMIC DNA]</scope>
</reference>
<accession>A0A183G508</accession>
<feature type="compositionally biased region" description="Basic and acidic residues" evidence="1">
    <location>
        <begin position="211"/>
        <end position="225"/>
    </location>
</feature>
<dbReference type="EMBL" id="UZAH01029542">
    <property type="protein sequence ID" value="VDP06617.1"/>
    <property type="molecule type" value="Genomic_DNA"/>
</dbReference>
<reference evidence="4" key="2">
    <citation type="submission" date="2019-09" db="UniProtKB">
        <authorList>
            <consortium name="WormBaseParasite"/>
        </authorList>
    </citation>
    <scope>IDENTIFICATION</scope>
</reference>
<accession>A0A3P7ZYX6</accession>
<evidence type="ECO:0000256" key="1">
    <source>
        <dbReference type="SAM" id="MobiDB-lite"/>
    </source>
</evidence>
<evidence type="ECO:0000313" key="4">
    <source>
        <dbReference type="WBParaSite" id="HPBE_0001665501-mRNA-1"/>
    </source>
</evidence>
<organism evidence="3 4">
    <name type="scientific">Heligmosomoides polygyrus</name>
    <name type="common">Parasitic roundworm</name>
    <dbReference type="NCBI Taxonomy" id="6339"/>
    <lineage>
        <taxon>Eukaryota</taxon>
        <taxon>Metazoa</taxon>
        <taxon>Ecdysozoa</taxon>
        <taxon>Nematoda</taxon>
        <taxon>Chromadorea</taxon>
        <taxon>Rhabditida</taxon>
        <taxon>Rhabditina</taxon>
        <taxon>Rhabditomorpha</taxon>
        <taxon>Strongyloidea</taxon>
        <taxon>Heligmosomidae</taxon>
        <taxon>Heligmosomoides</taxon>
    </lineage>
</organism>
<name>A0A183G508_HELPZ</name>
<dbReference type="OrthoDB" id="5834096at2759"/>
<dbReference type="AlphaFoldDB" id="A0A183G508"/>
<gene>
    <name evidence="2" type="ORF">HPBE_LOCUS16654</name>
</gene>
<evidence type="ECO:0000313" key="3">
    <source>
        <dbReference type="Proteomes" id="UP000050761"/>
    </source>
</evidence>
<sequence length="225" mass="25131">MQNAIRSRPQKEGLVGFMADQGASALEKDGQRGDVLTKMVSSFDRMLELLEEWSSFRTWVIVWPLDSKMDVDKTKRLLKLARGHLQSGGKLVTVWPSINEKNAPKWKELMDLWSALDSALERIDNGNQVFKATNLITVEGRLYIEASSPEGSGQFFTSHVGAGVPKYVYEAARKKAVGAMLPPLPDYRFVTSRTMSPEEPGMSAKGPRPPFKREIPDERSTGFLA</sequence>